<reference evidence="1" key="1">
    <citation type="journal article" date="2021" name="PeerJ">
        <title>Extensive microbial diversity within the chicken gut microbiome revealed by metagenomics and culture.</title>
        <authorList>
            <person name="Gilroy R."/>
            <person name="Ravi A."/>
            <person name="Getino M."/>
            <person name="Pursley I."/>
            <person name="Horton D.L."/>
            <person name="Alikhan N.F."/>
            <person name="Baker D."/>
            <person name="Gharbi K."/>
            <person name="Hall N."/>
            <person name="Watson M."/>
            <person name="Adriaenssens E.M."/>
            <person name="Foster-Nyarko E."/>
            <person name="Jarju S."/>
            <person name="Secka A."/>
            <person name="Antonio M."/>
            <person name="Oren A."/>
            <person name="Chaudhuri R.R."/>
            <person name="La Ragione R."/>
            <person name="Hildebrand F."/>
            <person name="Pallen M.J."/>
        </authorList>
    </citation>
    <scope>NUCLEOTIDE SEQUENCE</scope>
    <source>
        <strain evidence="1">ChiHjej8B7-25341</strain>
    </source>
</reference>
<evidence type="ECO:0000313" key="2">
    <source>
        <dbReference type="Proteomes" id="UP000823851"/>
    </source>
</evidence>
<dbReference type="AlphaFoldDB" id="A0A9D2R072"/>
<dbReference type="Proteomes" id="UP000823851">
    <property type="component" value="Unassembled WGS sequence"/>
</dbReference>
<evidence type="ECO:0000313" key="1">
    <source>
        <dbReference type="EMBL" id="HJD31251.1"/>
    </source>
</evidence>
<sequence length="232" mass="26441">MESMIRLLRADEIECRVAMINERGASLLLYKDARADQKILDETFTPFGWKRTHQIIDGNLYCTVEVWDVQKNQWIAKQDVGTVSFTEKEKGQASDSFKRACVNWGIGRELYTAPFIWIPAGSMKIQKKGEKYVTTDRFEVNSIGYNANREIVSLEIVNASGEVVFRKNGAAGKKPTYLVPEDFDRLEKELNRTGVELDTVLERYGLSDIGQLTPEIYEKAMKSLKRSRSKAA</sequence>
<organism evidence="1 2">
    <name type="scientific">Candidatus Eisenbergiella stercorigallinarum</name>
    <dbReference type="NCBI Taxonomy" id="2838557"/>
    <lineage>
        <taxon>Bacteria</taxon>
        <taxon>Bacillati</taxon>
        <taxon>Bacillota</taxon>
        <taxon>Clostridia</taxon>
        <taxon>Lachnospirales</taxon>
        <taxon>Lachnospiraceae</taxon>
        <taxon>Eisenbergiella</taxon>
    </lineage>
</organism>
<protein>
    <submittedName>
        <fullName evidence="1">Uncharacterized protein</fullName>
    </submittedName>
</protein>
<proteinExistence type="predicted"/>
<dbReference type="EMBL" id="DWUW01000138">
    <property type="protein sequence ID" value="HJD31251.1"/>
    <property type="molecule type" value="Genomic_DNA"/>
</dbReference>
<reference evidence="1" key="2">
    <citation type="submission" date="2021-04" db="EMBL/GenBank/DDBJ databases">
        <authorList>
            <person name="Gilroy R."/>
        </authorList>
    </citation>
    <scope>NUCLEOTIDE SEQUENCE</scope>
    <source>
        <strain evidence="1">ChiHjej8B7-25341</strain>
    </source>
</reference>
<comment type="caution">
    <text evidence="1">The sequence shown here is derived from an EMBL/GenBank/DDBJ whole genome shotgun (WGS) entry which is preliminary data.</text>
</comment>
<name>A0A9D2R072_9FIRM</name>
<accession>A0A9D2R072</accession>
<gene>
    <name evidence="1" type="ORF">H9912_04825</name>
</gene>